<reference evidence="2 3" key="1">
    <citation type="submission" date="2023-07" db="EMBL/GenBank/DDBJ databases">
        <title>Genomic Encyclopedia of Type Strains, Phase IV (KMG-IV): sequencing the most valuable type-strain genomes for metagenomic binning, comparative biology and taxonomic classification.</title>
        <authorList>
            <person name="Goeker M."/>
        </authorList>
    </citation>
    <scope>NUCLEOTIDE SEQUENCE [LARGE SCALE GENOMIC DNA]</scope>
    <source>
        <strain evidence="2 3">DSM 29005</strain>
    </source>
</reference>
<accession>A0ABT9ZKN9</accession>
<proteinExistence type="predicted"/>
<organism evidence="2 3">
    <name type="scientific">Metabacillus malikii</name>
    <dbReference type="NCBI Taxonomy" id="1504265"/>
    <lineage>
        <taxon>Bacteria</taxon>
        <taxon>Bacillati</taxon>
        <taxon>Bacillota</taxon>
        <taxon>Bacilli</taxon>
        <taxon>Bacillales</taxon>
        <taxon>Bacillaceae</taxon>
        <taxon>Metabacillus</taxon>
    </lineage>
</organism>
<keyword evidence="1" id="KW-0472">Membrane</keyword>
<evidence type="ECO:0000256" key="1">
    <source>
        <dbReference type="SAM" id="Phobius"/>
    </source>
</evidence>
<feature type="transmembrane region" description="Helical" evidence="1">
    <location>
        <begin position="36"/>
        <end position="57"/>
    </location>
</feature>
<dbReference type="Proteomes" id="UP001234495">
    <property type="component" value="Unassembled WGS sequence"/>
</dbReference>
<keyword evidence="3" id="KW-1185">Reference proteome</keyword>
<protein>
    <recommendedName>
        <fullName evidence="4">DUF4305 domain-containing protein</fullName>
    </recommendedName>
</protein>
<keyword evidence="1" id="KW-1133">Transmembrane helix</keyword>
<dbReference type="RefSeq" id="WP_307345378.1">
    <property type="nucleotide sequence ID" value="NZ_JAUSUD010000026.1"/>
</dbReference>
<gene>
    <name evidence="2" type="ORF">J2S19_004180</name>
</gene>
<evidence type="ECO:0000313" key="2">
    <source>
        <dbReference type="EMBL" id="MDQ0232858.1"/>
    </source>
</evidence>
<feature type="transmembrane region" description="Helical" evidence="1">
    <location>
        <begin position="7"/>
        <end position="24"/>
    </location>
</feature>
<keyword evidence="1" id="KW-0812">Transmembrane</keyword>
<sequence length="67" mass="7723">MRVNPISMGIFYFVMGLIFIYLAINSAREGLFTFPTILLMLFATFDIGVAIRMFLLSKKVKDQNKKK</sequence>
<comment type="caution">
    <text evidence="2">The sequence shown here is derived from an EMBL/GenBank/DDBJ whole genome shotgun (WGS) entry which is preliminary data.</text>
</comment>
<dbReference type="Pfam" id="PF14146">
    <property type="entry name" value="DUF4305"/>
    <property type="match status" value="1"/>
</dbReference>
<dbReference type="InterPro" id="IPR025426">
    <property type="entry name" value="DUF4305"/>
</dbReference>
<dbReference type="EMBL" id="JAUSUD010000026">
    <property type="protein sequence ID" value="MDQ0232858.1"/>
    <property type="molecule type" value="Genomic_DNA"/>
</dbReference>
<evidence type="ECO:0000313" key="3">
    <source>
        <dbReference type="Proteomes" id="UP001234495"/>
    </source>
</evidence>
<name>A0ABT9ZKN9_9BACI</name>
<evidence type="ECO:0008006" key="4">
    <source>
        <dbReference type="Google" id="ProtNLM"/>
    </source>
</evidence>